<accession>A0A833YM86</accession>
<sequence>MNKKREVCLFYPTKTSLAGGLRLGTVGPSDALSTLGHSQAAGERPPPRPHPACLLPAGSINHCLRLTSKSTSGSRGEKSPTVLDFHGNQTPRATGREGEMKPAAHFSWAPLFLIAAPPPALLLGALLDQSDFIFFFLAGFLGGSLIQPGSDDFFRLLIFVEGYYVVSGGHFFTISKRRPGKEPASWQGNNAASFKEILPN</sequence>
<evidence type="ECO:0000256" key="2">
    <source>
        <dbReference type="SAM" id="Phobius"/>
    </source>
</evidence>
<feature type="region of interest" description="Disordered" evidence="1">
    <location>
        <begin position="68"/>
        <end position="96"/>
    </location>
</feature>
<dbReference type="AlphaFoldDB" id="A0A833YM86"/>
<evidence type="ECO:0000313" key="4">
    <source>
        <dbReference type="Proteomes" id="UP000664940"/>
    </source>
</evidence>
<reference evidence="3 4" key="1">
    <citation type="journal article" date="2020" name="Nature">
        <title>Six reference-quality genomes reveal evolution of bat adaptations.</title>
        <authorList>
            <person name="Jebb D."/>
            <person name="Huang Z."/>
            <person name="Pippel M."/>
            <person name="Hughes G.M."/>
            <person name="Lavrichenko K."/>
            <person name="Devanna P."/>
            <person name="Winkler S."/>
            <person name="Jermiin L.S."/>
            <person name="Skirmuntt E.C."/>
            <person name="Katzourakis A."/>
            <person name="Burkitt-Gray L."/>
            <person name="Ray D.A."/>
            <person name="Sullivan K.A.M."/>
            <person name="Roscito J.G."/>
            <person name="Kirilenko B.M."/>
            <person name="Davalos L.M."/>
            <person name="Corthals A.P."/>
            <person name="Power M.L."/>
            <person name="Jones G."/>
            <person name="Ransome R.D."/>
            <person name="Dechmann D.K.N."/>
            <person name="Locatelli A.G."/>
            <person name="Puechmaille S.J."/>
            <person name="Fedrigo O."/>
            <person name="Jarvis E.D."/>
            <person name="Hiller M."/>
            <person name="Vernes S.C."/>
            <person name="Myers E.W."/>
            <person name="Teeling E.C."/>
        </authorList>
    </citation>
    <scope>NUCLEOTIDE SEQUENCE [LARGE SCALE GENOMIC DNA]</scope>
    <source>
        <strain evidence="3">Bat1K_MPI-CBG_1</strain>
    </source>
</reference>
<feature type="transmembrane region" description="Helical" evidence="2">
    <location>
        <begin position="153"/>
        <end position="172"/>
    </location>
</feature>
<keyword evidence="2" id="KW-1133">Transmembrane helix</keyword>
<comment type="caution">
    <text evidence="3">The sequence shown here is derived from an EMBL/GenBank/DDBJ whole genome shotgun (WGS) entry which is preliminary data.</text>
</comment>
<keyword evidence="2" id="KW-0472">Membrane</keyword>
<dbReference type="EMBL" id="JABVXQ010000014">
    <property type="protein sequence ID" value="KAF6078219.1"/>
    <property type="molecule type" value="Genomic_DNA"/>
</dbReference>
<evidence type="ECO:0000256" key="1">
    <source>
        <dbReference type="SAM" id="MobiDB-lite"/>
    </source>
</evidence>
<organism evidence="3 4">
    <name type="scientific">Phyllostomus discolor</name>
    <name type="common">pale spear-nosed bat</name>
    <dbReference type="NCBI Taxonomy" id="89673"/>
    <lineage>
        <taxon>Eukaryota</taxon>
        <taxon>Metazoa</taxon>
        <taxon>Chordata</taxon>
        <taxon>Craniata</taxon>
        <taxon>Vertebrata</taxon>
        <taxon>Euteleostomi</taxon>
        <taxon>Mammalia</taxon>
        <taxon>Eutheria</taxon>
        <taxon>Laurasiatheria</taxon>
        <taxon>Chiroptera</taxon>
        <taxon>Yangochiroptera</taxon>
        <taxon>Phyllostomidae</taxon>
        <taxon>Phyllostominae</taxon>
        <taxon>Phyllostomus</taxon>
    </lineage>
</organism>
<dbReference type="Proteomes" id="UP000664940">
    <property type="component" value="Unassembled WGS sequence"/>
</dbReference>
<keyword evidence="2" id="KW-0812">Transmembrane</keyword>
<proteinExistence type="predicted"/>
<evidence type="ECO:0000313" key="3">
    <source>
        <dbReference type="EMBL" id="KAF6078219.1"/>
    </source>
</evidence>
<gene>
    <name evidence="3" type="ORF">HJG60_009098</name>
</gene>
<name>A0A833YM86_9CHIR</name>
<protein>
    <submittedName>
        <fullName evidence="3">Uncharacterized protein</fullName>
    </submittedName>
</protein>